<evidence type="ECO:0000256" key="1">
    <source>
        <dbReference type="ARBA" id="ARBA00008754"/>
    </source>
</evidence>
<feature type="binding site" evidence="4">
    <location>
        <position position="99"/>
    </location>
    <ligand>
        <name>D-ribulose 5-phosphate</name>
        <dbReference type="ChEBI" id="CHEBI:58121"/>
    </ligand>
</feature>
<dbReference type="NCBIfam" id="NF004051">
    <property type="entry name" value="PRK05571.1"/>
    <property type="match status" value="1"/>
</dbReference>
<name>A0A1M6NZ18_9FIRM</name>
<feature type="binding site" evidence="4">
    <location>
        <position position="109"/>
    </location>
    <ligand>
        <name>D-ribulose 5-phosphate</name>
        <dbReference type="ChEBI" id="CHEBI:58121"/>
    </ligand>
</feature>
<dbReference type="STRING" id="1121950.SAMN02745243_01974"/>
<accession>A0A1M6NZ18</accession>
<gene>
    <name evidence="5" type="ORF">SAMN02745243_01974</name>
</gene>
<dbReference type="InterPro" id="IPR004785">
    <property type="entry name" value="RpiB"/>
</dbReference>
<dbReference type="GO" id="GO:0009052">
    <property type="term" value="P:pentose-phosphate shunt, non-oxidative branch"/>
    <property type="evidence" value="ECO:0007669"/>
    <property type="project" value="TreeGrafter"/>
</dbReference>
<protein>
    <submittedName>
        <fullName evidence="5">Ribose-5-phosphate isomerase</fullName>
    </submittedName>
</protein>
<dbReference type="Pfam" id="PF02502">
    <property type="entry name" value="LacAB_rpiB"/>
    <property type="match status" value="1"/>
</dbReference>
<organism evidence="5 6">
    <name type="scientific">Hespellia stercorisuis DSM 15480</name>
    <dbReference type="NCBI Taxonomy" id="1121950"/>
    <lineage>
        <taxon>Bacteria</taxon>
        <taxon>Bacillati</taxon>
        <taxon>Bacillota</taxon>
        <taxon>Clostridia</taxon>
        <taxon>Lachnospirales</taxon>
        <taxon>Lachnospiraceae</taxon>
        <taxon>Hespellia</taxon>
    </lineage>
</organism>
<evidence type="ECO:0000256" key="4">
    <source>
        <dbReference type="PIRSR" id="PIRSR005384-2"/>
    </source>
</evidence>
<sequence length="148" mass="15909">MKIGIGNDHSAVEMKNEIKEYLESKGHEVVNFGTDLTESCNYPEYGEAVGRAVASGEVDCGVLICGTGIGISLAANKVKGVRAAVCSEPCSARLTKQHNNANIIAFGARIVGIEVAKEIVDAWLDTKFEGGRHQTRVDMLMAIENKQE</sequence>
<evidence type="ECO:0000313" key="5">
    <source>
        <dbReference type="EMBL" id="SHK00872.1"/>
    </source>
</evidence>
<evidence type="ECO:0000256" key="2">
    <source>
        <dbReference type="ARBA" id="ARBA00023235"/>
    </source>
</evidence>
<dbReference type="AlphaFoldDB" id="A0A1M6NZ18"/>
<dbReference type="PANTHER" id="PTHR30345:SF0">
    <property type="entry name" value="DNA DAMAGE-REPAIR_TOLERATION PROTEIN DRT102"/>
    <property type="match status" value="1"/>
</dbReference>
<dbReference type="InterPro" id="IPR003500">
    <property type="entry name" value="RpiB_LacA_LacB"/>
</dbReference>
<dbReference type="Gene3D" id="3.40.1400.10">
    <property type="entry name" value="Sugar-phosphate isomerase, RpiB/LacA/LacB"/>
    <property type="match status" value="1"/>
</dbReference>
<keyword evidence="2 5" id="KW-0413">Isomerase</keyword>
<dbReference type="RefSeq" id="WP_073109362.1">
    <property type="nucleotide sequence ID" value="NZ_FQZY01000025.1"/>
</dbReference>
<feature type="binding site" evidence="4">
    <location>
        <begin position="66"/>
        <end position="70"/>
    </location>
    <ligand>
        <name>D-ribulose 5-phosphate</name>
        <dbReference type="ChEBI" id="CHEBI:58121"/>
    </ligand>
</feature>
<dbReference type="NCBIfam" id="TIGR01120">
    <property type="entry name" value="rpiB"/>
    <property type="match status" value="1"/>
</dbReference>
<comment type="similarity">
    <text evidence="1">Belongs to the LacAB/RpiB family.</text>
</comment>
<feature type="binding site" evidence="4">
    <location>
        <begin position="8"/>
        <end position="9"/>
    </location>
    <ligand>
        <name>D-ribulose 5-phosphate</name>
        <dbReference type="ChEBI" id="CHEBI:58121"/>
    </ligand>
</feature>
<dbReference type="PIRSF" id="PIRSF005384">
    <property type="entry name" value="RpiB_LacA_B"/>
    <property type="match status" value="1"/>
</dbReference>
<reference evidence="5 6" key="1">
    <citation type="submission" date="2016-11" db="EMBL/GenBank/DDBJ databases">
        <authorList>
            <person name="Jaros S."/>
            <person name="Januszkiewicz K."/>
            <person name="Wedrychowicz H."/>
        </authorList>
    </citation>
    <scope>NUCLEOTIDE SEQUENCE [LARGE SCALE GENOMIC DNA]</scope>
    <source>
        <strain evidence="5 6">DSM 15480</strain>
    </source>
</reference>
<keyword evidence="6" id="KW-1185">Reference proteome</keyword>
<feature type="binding site" evidence="4">
    <location>
        <position position="132"/>
    </location>
    <ligand>
        <name>D-ribulose 5-phosphate</name>
        <dbReference type="ChEBI" id="CHEBI:58121"/>
    </ligand>
</feature>
<evidence type="ECO:0000313" key="6">
    <source>
        <dbReference type="Proteomes" id="UP000184301"/>
    </source>
</evidence>
<dbReference type="GO" id="GO:0019316">
    <property type="term" value="P:D-allose catabolic process"/>
    <property type="evidence" value="ECO:0007669"/>
    <property type="project" value="TreeGrafter"/>
</dbReference>
<dbReference type="OrthoDB" id="1778624at2"/>
<dbReference type="GO" id="GO:0004751">
    <property type="term" value="F:ribose-5-phosphate isomerase activity"/>
    <property type="evidence" value="ECO:0007669"/>
    <property type="project" value="TreeGrafter"/>
</dbReference>
<feature type="active site" description="Proton acceptor" evidence="3">
    <location>
        <position position="65"/>
    </location>
</feature>
<feature type="binding site" evidence="4">
    <location>
        <position position="136"/>
    </location>
    <ligand>
        <name>D-ribulose 5-phosphate</name>
        <dbReference type="ChEBI" id="CHEBI:58121"/>
    </ligand>
</feature>
<dbReference type="SUPFAM" id="SSF89623">
    <property type="entry name" value="Ribose/Galactose isomerase RpiB/AlsB"/>
    <property type="match status" value="1"/>
</dbReference>
<proteinExistence type="inferred from homology"/>
<dbReference type="Proteomes" id="UP000184301">
    <property type="component" value="Unassembled WGS sequence"/>
</dbReference>
<evidence type="ECO:0000256" key="3">
    <source>
        <dbReference type="PIRSR" id="PIRSR005384-1"/>
    </source>
</evidence>
<dbReference type="NCBIfam" id="TIGR00689">
    <property type="entry name" value="rpiB_lacA_lacB"/>
    <property type="match status" value="1"/>
</dbReference>
<feature type="active site" description="Proton donor" evidence="3">
    <location>
        <position position="98"/>
    </location>
</feature>
<dbReference type="EMBL" id="FQZY01000025">
    <property type="protein sequence ID" value="SHK00872.1"/>
    <property type="molecule type" value="Genomic_DNA"/>
</dbReference>
<dbReference type="PANTHER" id="PTHR30345">
    <property type="entry name" value="RIBOSE-5-PHOSPHATE ISOMERASE B"/>
    <property type="match status" value="1"/>
</dbReference>
<dbReference type="InterPro" id="IPR036569">
    <property type="entry name" value="RpiB_LacA_LacB_sf"/>
</dbReference>